<accession>A0AAD5RC12</accession>
<dbReference type="GO" id="GO:0005604">
    <property type="term" value="C:basement membrane"/>
    <property type="evidence" value="ECO:0007669"/>
    <property type="project" value="UniProtKB-ARBA"/>
</dbReference>
<dbReference type="PANTHER" id="PTHR10574">
    <property type="entry name" value="NETRIN/LAMININ-RELATED"/>
    <property type="match status" value="1"/>
</dbReference>
<dbReference type="SUPFAM" id="SSF57196">
    <property type="entry name" value="EGF/Laminin"/>
    <property type="match status" value="1"/>
</dbReference>
<gene>
    <name evidence="7" type="ORF">KIN20_035635</name>
</gene>
<dbReference type="Proteomes" id="UP001196413">
    <property type="component" value="Unassembled WGS sequence"/>
</dbReference>
<keyword evidence="3" id="KW-1015">Disulfide bond</keyword>
<keyword evidence="8" id="KW-1185">Reference proteome</keyword>
<organism evidence="7 8">
    <name type="scientific">Parelaphostrongylus tenuis</name>
    <name type="common">Meningeal worm</name>
    <dbReference type="NCBI Taxonomy" id="148309"/>
    <lineage>
        <taxon>Eukaryota</taxon>
        <taxon>Metazoa</taxon>
        <taxon>Ecdysozoa</taxon>
        <taxon>Nematoda</taxon>
        <taxon>Chromadorea</taxon>
        <taxon>Rhabditida</taxon>
        <taxon>Rhabditina</taxon>
        <taxon>Rhabditomorpha</taxon>
        <taxon>Strongyloidea</taxon>
        <taxon>Metastrongylidae</taxon>
        <taxon>Parelaphostrongylus</taxon>
    </lineage>
</organism>
<keyword evidence="1" id="KW-0732">Signal</keyword>
<keyword evidence="2" id="KW-0677">Repeat</keyword>
<dbReference type="EMBL" id="JAHQIW010007250">
    <property type="protein sequence ID" value="KAJ1373276.1"/>
    <property type="molecule type" value="Genomic_DNA"/>
</dbReference>
<dbReference type="Pfam" id="PF24973">
    <property type="entry name" value="EGF_LMN_ATRN"/>
    <property type="match status" value="1"/>
</dbReference>
<evidence type="ECO:0000256" key="2">
    <source>
        <dbReference type="ARBA" id="ARBA00022737"/>
    </source>
</evidence>
<dbReference type="InterPro" id="IPR056863">
    <property type="entry name" value="LMN_ATRN_NET-like_EGF"/>
</dbReference>
<dbReference type="CDD" id="cd00055">
    <property type="entry name" value="EGF_Lam"/>
    <property type="match status" value="1"/>
</dbReference>
<dbReference type="GO" id="GO:0009887">
    <property type="term" value="P:animal organ morphogenesis"/>
    <property type="evidence" value="ECO:0007669"/>
    <property type="project" value="TreeGrafter"/>
</dbReference>
<dbReference type="PANTHER" id="PTHR10574:SF365">
    <property type="entry name" value="NETRIN-A-RELATED"/>
    <property type="match status" value="1"/>
</dbReference>
<keyword evidence="4" id="KW-0325">Glycoprotein</keyword>
<dbReference type="InterPro" id="IPR050440">
    <property type="entry name" value="Laminin/Netrin_ECM"/>
</dbReference>
<evidence type="ECO:0000313" key="7">
    <source>
        <dbReference type="EMBL" id="KAJ1373276.1"/>
    </source>
</evidence>
<comment type="caution">
    <text evidence="7">The sequence shown here is derived from an EMBL/GenBank/DDBJ whole genome shotgun (WGS) entry which is preliminary data.</text>
</comment>
<dbReference type="GO" id="GO:0016358">
    <property type="term" value="P:dendrite development"/>
    <property type="evidence" value="ECO:0007669"/>
    <property type="project" value="TreeGrafter"/>
</dbReference>
<dbReference type="AlphaFoldDB" id="A0AAD5RC12"/>
<dbReference type="Gene3D" id="2.10.25.10">
    <property type="entry name" value="Laminin"/>
    <property type="match status" value="1"/>
</dbReference>
<sequence length="99" mass="10960">MSVLNFRSGGVCINCRHNTIGRNCHLCKPGFFRDISKPITNKKACKRLPVKAGGVVTGSAEQGAIYFPLRTHSHRQTSMSLRNSIDQASLIHYVGRVTF</sequence>
<name>A0AAD5RC12_PARTN</name>
<evidence type="ECO:0000256" key="5">
    <source>
        <dbReference type="ARBA" id="ARBA00023292"/>
    </source>
</evidence>
<dbReference type="GO" id="GO:0009888">
    <property type="term" value="P:tissue development"/>
    <property type="evidence" value="ECO:0007669"/>
    <property type="project" value="TreeGrafter"/>
</dbReference>
<evidence type="ECO:0000313" key="8">
    <source>
        <dbReference type="Proteomes" id="UP001196413"/>
    </source>
</evidence>
<dbReference type="SMART" id="SM00180">
    <property type="entry name" value="EGF_Lam"/>
    <property type="match status" value="1"/>
</dbReference>
<keyword evidence="5" id="KW-0424">Laminin EGF-like domain</keyword>
<evidence type="ECO:0000259" key="6">
    <source>
        <dbReference type="SMART" id="SM00180"/>
    </source>
</evidence>
<proteinExistence type="predicted"/>
<evidence type="ECO:0000256" key="3">
    <source>
        <dbReference type="ARBA" id="ARBA00023157"/>
    </source>
</evidence>
<protein>
    <recommendedName>
        <fullName evidence="6">Laminin EGF-like domain-containing protein</fullName>
    </recommendedName>
</protein>
<evidence type="ECO:0000256" key="1">
    <source>
        <dbReference type="ARBA" id="ARBA00022729"/>
    </source>
</evidence>
<dbReference type="FunFam" id="2.10.25.10:FF:000188">
    <property type="entry name" value="Laminin subunit gamma 2"/>
    <property type="match status" value="1"/>
</dbReference>
<reference evidence="7" key="1">
    <citation type="submission" date="2021-06" db="EMBL/GenBank/DDBJ databases">
        <title>Parelaphostrongylus tenuis whole genome reference sequence.</title>
        <authorList>
            <person name="Garwood T.J."/>
            <person name="Larsen P.A."/>
            <person name="Fountain-Jones N.M."/>
            <person name="Garbe J.R."/>
            <person name="Macchietto M.G."/>
            <person name="Kania S.A."/>
            <person name="Gerhold R.W."/>
            <person name="Richards J.E."/>
            <person name="Wolf T.M."/>
        </authorList>
    </citation>
    <scope>NUCLEOTIDE SEQUENCE</scope>
    <source>
        <strain evidence="7">MNPRO001-30</strain>
        <tissue evidence="7">Meninges</tissue>
    </source>
</reference>
<evidence type="ECO:0000256" key="4">
    <source>
        <dbReference type="ARBA" id="ARBA00023180"/>
    </source>
</evidence>
<feature type="domain" description="Laminin EGF-like" evidence="6">
    <location>
        <begin position="5"/>
        <end position="45"/>
    </location>
</feature>
<dbReference type="InterPro" id="IPR002049">
    <property type="entry name" value="LE_dom"/>
</dbReference>
<dbReference type="GO" id="GO:0008045">
    <property type="term" value="P:motor neuron axon guidance"/>
    <property type="evidence" value="ECO:0007669"/>
    <property type="project" value="TreeGrafter"/>
</dbReference>